<dbReference type="EMBL" id="CANHGI010000003">
    <property type="protein sequence ID" value="CAI5446483.1"/>
    <property type="molecule type" value="Genomic_DNA"/>
</dbReference>
<dbReference type="Proteomes" id="UP001152747">
    <property type="component" value="Unassembled WGS sequence"/>
</dbReference>
<dbReference type="Gene3D" id="3.30.40.10">
    <property type="entry name" value="Zinc/RING finger domain, C3HC4 (zinc finger)"/>
    <property type="match status" value="1"/>
</dbReference>
<evidence type="ECO:0000256" key="1">
    <source>
        <dbReference type="ARBA" id="ARBA00022771"/>
    </source>
</evidence>
<feature type="domain" description="RING-type" evidence="4">
    <location>
        <begin position="108"/>
        <end position="151"/>
    </location>
</feature>
<evidence type="ECO:0000313" key="6">
    <source>
        <dbReference type="Proteomes" id="UP001152747"/>
    </source>
</evidence>
<evidence type="ECO:0000256" key="3">
    <source>
        <dbReference type="PROSITE-ProRule" id="PRU00175"/>
    </source>
</evidence>
<dbReference type="OrthoDB" id="5878012at2759"/>
<name>A0A9P1N1J0_9PELO</name>
<protein>
    <recommendedName>
        <fullName evidence="4">RING-type domain-containing protein</fullName>
    </recommendedName>
</protein>
<keyword evidence="6" id="KW-1185">Reference proteome</keyword>
<keyword evidence="1 3" id="KW-0479">Metal-binding</keyword>
<accession>A0A9P1N1J0</accession>
<dbReference type="InterPro" id="IPR001841">
    <property type="entry name" value="Znf_RING"/>
</dbReference>
<dbReference type="AlphaFoldDB" id="A0A9P1N1J0"/>
<evidence type="ECO:0000313" key="5">
    <source>
        <dbReference type="EMBL" id="CAI5446483.1"/>
    </source>
</evidence>
<dbReference type="SUPFAM" id="SSF57850">
    <property type="entry name" value="RING/U-box"/>
    <property type="match status" value="1"/>
</dbReference>
<keyword evidence="2" id="KW-0862">Zinc</keyword>
<keyword evidence="1 3" id="KW-0863">Zinc-finger</keyword>
<comment type="caution">
    <text evidence="5">The sequence shown here is derived from an EMBL/GenBank/DDBJ whole genome shotgun (WGS) entry which is preliminary data.</text>
</comment>
<organism evidence="5 6">
    <name type="scientific">Caenorhabditis angaria</name>
    <dbReference type="NCBI Taxonomy" id="860376"/>
    <lineage>
        <taxon>Eukaryota</taxon>
        <taxon>Metazoa</taxon>
        <taxon>Ecdysozoa</taxon>
        <taxon>Nematoda</taxon>
        <taxon>Chromadorea</taxon>
        <taxon>Rhabditida</taxon>
        <taxon>Rhabditina</taxon>
        <taxon>Rhabditomorpha</taxon>
        <taxon>Rhabditoidea</taxon>
        <taxon>Rhabditidae</taxon>
        <taxon>Peloderinae</taxon>
        <taxon>Caenorhabditis</taxon>
    </lineage>
</organism>
<dbReference type="InterPro" id="IPR013083">
    <property type="entry name" value="Znf_RING/FYVE/PHD"/>
</dbReference>
<sequence length="388" mass="45622">MAVIHGAWYSEGYKYVPGSSEPWKIYFSTSYSSVLLHILDPFRRKFNIYLRILEDFDFERIPDFRAGFSGEFMQKCEEFLKKNMELEELFYEDFEFENENQEKSDYICLICSDFLIEEIEKCTKCKKCDRKYHSECASKWLCLNSICPNCRNFLPDPCQYPLFNSNFSSINQVAGKIGRFKPESWIFTSLWHFDFSPLHNALQWIDSWKCLYLVKSTPFAFNKQLSAKKVLFSMRMHVRLVEIQWKMQRPTKNEVEAEEFDRGASICLLQQICSRLTDFLFVTLANNSTPQSTLSLRFVEILQLVPIEDNRTLFPICRKSNNKKPQLFLKYPLLLQFQLQMEKIYVMGLVGIGCSHKNIFIALVESLSALYFDEFFDVSACNGSDDNL</sequence>
<dbReference type="PROSITE" id="PS50089">
    <property type="entry name" value="ZF_RING_2"/>
    <property type="match status" value="1"/>
</dbReference>
<reference evidence="5" key="1">
    <citation type="submission" date="2022-11" db="EMBL/GenBank/DDBJ databases">
        <authorList>
            <person name="Kikuchi T."/>
        </authorList>
    </citation>
    <scope>NUCLEOTIDE SEQUENCE</scope>
    <source>
        <strain evidence="5">PS1010</strain>
    </source>
</reference>
<evidence type="ECO:0000256" key="2">
    <source>
        <dbReference type="ARBA" id="ARBA00022833"/>
    </source>
</evidence>
<dbReference type="GO" id="GO:0008270">
    <property type="term" value="F:zinc ion binding"/>
    <property type="evidence" value="ECO:0007669"/>
    <property type="project" value="UniProtKB-KW"/>
</dbReference>
<evidence type="ECO:0000259" key="4">
    <source>
        <dbReference type="PROSITE" id="PS50089"/>
    </source>
</evidence>
<proteinExistence type="predicted"/>
<gene>
    <name evidence="5" type="ORF">CAMP_LOCUS9120</name>
</gene>